<keyword evidence="14 18" id="KW-0472">Membrane</keyword>
<dbReference type="CDD" id="cd02510">
    <property type="entry name" value="pp-GalNAc-T"/>
    <property type="match status" value="1"/>
</dbReference>
<evidence type="ECO:0000256" key="9">
    <source>
        <dbReference type="ARBA" id="ARBA00022723"/>
    </source>
</evidence>
<evidence type="ECO:0000313" key="20">
    <source>
        <dbReference type="EMBL" id="KAG7526976.1"/>
    </source>
</evidence>
<dbReference type="AlphaFoldDB" id="A0AAV6TBU9"/>
<evidence type="ECO:0000256" key="14">
    <source>
        <dbReference type="ARBA" id="ARBA00023136"/>
    </source>
</evidence>
<evidence type="ECO:0000256" key="18">
    <source>
        <dbReference type="SAM" id="Phobius"/>
    </source>
</evidence>
<dbReference type="FunFam" id="3.90.550.10:FF:000012">
    <property type="entry name" value="Polypeptide N-acetylgalactosaminyltransferase"/>
    <property type="match status" value="1"/>
</dbReference>
<dbReference type="Pfam" id="PF00652">
    <property type="entry name" value="Ricin_B_lectin"/>
    <property type="match status" value="1"/>
</dbReference>
<evidence type="ECO:0000256" key="5">
    <source>
        <dbReference type="ARBA" id="ARBA00012644"/>
    </source>
</evidence>
<dbReference type="EC" id="2.4.1.41" evidence="5"/>
<keyword evidence="6" id="KW-0328">Glycosyltransferase</keyword>
<evidence type="ECO:0000256" key="13">
    <source>
        <dbReference type="ARBA" id="ARBA00023034"/>
    </source>
</evidence>
<evidence type="ECO:0000256" key="3">
    <source>
        <dbReference type="ARBA" id="ARBA00004922"/>
    </source>
</evidence>
<dbReference type="GO" id="GO:0046872">
    <property type="term" value="F:metal ion binding"/>
    <property type="evidence" value="ECO:0007669"/>
    <property type="project" value="UniProtKB-KW"/>
</dbReference>
<evidence type="ECO:0000256" key="7">
    <source>
        <dbReference type="ARBA" id="ARBA00022679"/>
    </source>
</evidence>
<comment type="caution">
    <text evidence="20">The sequence shown here is derived from an EMBL/GenBank/DDBJ whole genome shotgun (WGS) entry which is preliminary data.</text>
</comment>
<dbReference type="InterPro" id="IPR001173">
    <property type="entry name" value="Glyco_trans_2-like"/>
</dbReference>
<evidence type="ECO:0000256" key="1">
    <source>
        <dbReference type="ARBA" id="ARBA00001936"/>
    </source>
</evidence>
<keyword evidence="10" id="KW-0430">Lectin</keyword>
<dbReference type="PROSITE" id="PS50231">
    <property type="entry name" value="RICIN_B_LECTIN"/>
    <property type="match status" value="1"/>
</dbReference>
<proteinExistence type="inferred from homology"/>
<keyword evidence="15" id="KW-1015">Disulfide bond</keyword>
<comment type="subcellular location">
    <subcellularLocation>
        <location evidence="2">Golgi apparatus membrane</location>
        <topology evidence="2">Single-pass type II membrane protein</topology>
    </subcellularLocation>
</comment>
<keyword evidence="16" id="KW-0325">Glycoprotein</keyword>
<keyword evidence="8 18" id="KW-0812">Transmembrane</keyword>
<sequence>MAIKSRRWKTLVILNVLGFIGFITFWTRTNTAGSEQVAEVDAGVGVERQLQQQVERVVVREPFSGQDALMRRLQDLENLVYKDLHGLSLSLGLVEGDKGPGLVGNPASVAPGEVAKAKEVKERYGYNAYLSDRISLDRTLPDFRPAKCKNATFPKDLPTISIIFVFVNEAMSVILRSIHTVVNHTPAHLLKEIILVDDNSDDKELKGPLESYVNRRFPGLVKIVRNQRREGLIRARIEGWKMATGEVTGIFDAHMEFTPNWAEPILARIKENHRRILLPSIDNIMHDTFEAEYYGNSAHGYNWELWCMYMGAPKEWYEAKDDSLPIKTPAMIGCSFVVNRLYFGEIGLHDPGMNVWGGENIELGIKVWMCGGSMEVMPCSRVAHIARVKKPYSPDLGTHTRRNALRVAEVWMDEFKSSVYMAWNLPMENHGVDIGDISDRLALRKRLQCKSFKWYLDNIYPDLIRYNGTLYYGEVRNAKATHLCLDQGDQEKNMPILHPCHGWSPQMGRYTKNGQLYVGRMGSIGEDTRCLMDNEVSDFPQLVDCTKVTNVNQKTWYFSQNKAIINKASGRCLEVKEEKVDFGHRLILQTCTGQTWSFKNVAKV</sequence>
<dbReference type="GO" id="GO:0030246">
    <property type="term" value="F:carbohydrate binding"/>
    <property type="evidence" value="ECO:0007669"/>
    <property type="project" value="UniProtKB-KW"/>
</dbReference>
<evidence type="ECO:0000256" key="8">
    <source>
        <dbReference type="ARBA" id="ARBA00022692"/>
    </source>
</evidence>
<keyword evidence="17" id="KW-0464">Manganese</keyword>
<dbReference type="SMART" id="SM00458">
    <property type="entry name" value="RICIN"/>
    <property type="match status" value="1"/>
</dbReference>
<evidence type="ECO:0000256" key="2">
    <source>
        <dbReference type="ARBA" id="ARBA00004323"/>
    </source>
</evidence>
<dbReference type="InterPro" id="IPR000772">
    <property type="entry name" value="Ricin_B_lectin"/>
</dbReference>
<dbReference type="Proteomes" id="UP000693946">
    <property type="component" value="Linkage Group LG1"/>
</dbReference>
<keyword evidence="7" id="KW-0808">Transferase</keyword>
<dbReference type="Pfam" id="PF00535">
    <property type="entry name" value="Glycos_transf_2"/>
    <property type="match status" value="1"/>
</dbReference>
<dbReference type="FunFam" id="2.80.10.50:FF:000017">
    <property type="entry name" value="Polypeptide N-acetylgalactosaminyltransferase"/>
    <property type="match status" value="1"/>
</dbReference>
<reference evidence="20 21" key="1">
    <citation type="journal article" date="2021" name="Sci. Rep.">
        <title>Chromosome anchoring in Senegalese sole (Solea senegalensis) reveals sex-associated markers and genome rearrangements in flatfish.</title>
        <authorList>
            <person name="Guerrero-Cozar I."/>
            <person name="Gomez-Garrido J."/>
            <person name="Berbel C."/>
            <person name="Martinez-Blanch J.F."/>
            <person name="Alioto T."/>
            <person name="Claros M.G."/>
            <person name="Gagnaire P.A."/>
            <person name="Manchado M."/>
        </authorList>
    </citation>
    <scope>NUCLEOTIDE SEQUENCE [LARGE SCALE GENOMIC DNA]</scope>
    <source>
        <strain evidence="20">Sse05_10M</strain>
    </source>
</reference>
<dbReference type="GO" id="GO:0004653">
    <property type="term" value="F:polypeptide N-acetylgalactosaminyltransferase activity"/>
    <property type="evidence" value="ECO:0007669"/>
    <property type="project" value="UniProtKB-EC"/>
</dbReference>
<dbReference type="InterPro" id="IPR045885">
    <property type="entry name" value="GalNAc-T"/>
</dbReference>
<feature type="domain" description="Ricin B lectin" evidence="19">
    <location>
        <begin position="472"/>
        <end position="599"/>
    </location>
</feature>
<protein>
    <recommendedName>
        <fullName evidence="5">polypeptide N-acetylgalactosaminyltransferase</fullName>
        <ecNumber evidence="5">2.4.1.41</ecNumber>
    </recommendedName>
</protein>
<evidence type="ECO:0000256" key="15">
    <source>
        <dbReference type="ARBA" id="ARBA00023157"/>
    </source>
</evidence>
<name>A0AAV6TBU9_SOLSE</name>
<comment type="similarity">
    <text evidence="4">Belongs to the glycosyltransferase 2 family. GalNAc-T subfamily.</text>
</comment>
<evidence type="ECO:0000256" key="6">
    <source>
        <dbReference type="ARBA" id="ARBA00022676"/>
    </source>
</evidence>
<evidence type="ECO:0000256" key="10">
    <source>
        <dbReference type="ARBA" id="ARBA00022734"/>
    </source>
</evidence>
<dbReference type="GO" id="GO:0000139">
    <property type="term" value="C:Golgi membrane"/>
    <property type="evidence" value="ECO:0007669"/>
    <property type="project" value="UniProtKB-SubCell"/>
</dbReference>
<evidence type="ECO:0000256" key="11">
    <source>
        <dbReference type="ARBA" id="ARBA00022968"/>
    </source>
</evidence>
<comment type="pathway">
    <text evidence="3">Protein modification; protein glycosylation.</text>
</comment>
<dbReference type="PANTHER" id="PTHR11675">
    <property type="entry name" value="N-ACETYLGALACTOSAMINYLTRANSFERASE"/>
    <property type="match status" value="1"/>
</dbReference>
<feature type="transmembrane region" description="Helical" evidence="18">
    <location>
        <begin position="12"/>
        <end position="29"/>
    </location>
</feature>
<comment type="cofactor">
    <cofactor evidence="1">
        <name>Mn(2+)</name>
        <dbReference type="ChEBI" id="CHEBI:29035"/>
    </cofactor>
</comment>
<evidence type="ECO:0000256" key="17">
    <source>
        <dbReference type="ARBA" id="ARBA00023211"/>
    </source>
</evidence>
<evidence type="ECO:0000259" key="19">
    <source>
        <dbReference type="SMART" id="SM00458"/>
    </source>
</evidence>
<evidence type="ECO:0000256" key="12">
    <source>
        <dbReference type="ARBA" id="ARBA00022989"/>
    </source>
</evidence>
<accession>A0AAV6TBU9</accession>
<organism evidence="20 21">
    <name type="scientific">Solea senegalensis</name>
    <name type="common">Senegalese sole</name>
    <dbReference type="NCBI Taxonomy" id="28829"/>
    <lineage>
        <taxon>Eukaryota</taxon>
        <taxon>Metazoa</taxon>
        <taxon>Chordata</taxon>
        <taxon>Craniata</taxon>
        <taxon>Vertebrata</taxon>
        <taxon>Euteleostomi</taxon>
        <taxon>Actinopterygii</taxon>
        <taxon>Neopterygii</taxon>
        <taxon>Teleostei</taxon>
        <taxon>Neoteleostei</taxon>
        <taxon>Acanthomorphata</taxon>
        <taxon>Carangaria</taxon>
        <taxon>Pleuronectiformes</taxon>
        <taxon>Pleuronectoidei</taxon>
        <taxon>Soleidae</taxon>
        <taxon>Solea</taxon>
    </lineage>
</organism>
<keyword evidence="11" id="KW-0735">Signal-anchor</keyword>
<keyword evidence="13" id="KW-0333">Golgi apparatus</keyword>
<keyword evidence="9" id="KW-0479">Metal-binding</keyword>
<dbReference type="PANTHER" id="PTHR11675:SF38">
    <property type="entry name" value="POLYPEPTIDE N-ACETYLGALACTOSAMINYLTRANSFERASE 17"/>
    <property type="match status" value="1"/>
</dbReference>
<dbReference type="EMBL" id="JAGKHQ010000001">
    <property type="protein sequence ID" value="KAG7526976.1"/>
    <property type="molecule type" value="Genomic_DNA"/>
</dbReference>
<evidence type="ECO:0000256" key="4">
    <source>
        <dbReference type="ARBA" id="ARBA00005680"/>
    </source>
</evidence>
<keyword evidence="21" id="KW-1185">Reference proteome</keyword>
<evidence type="ECO:0000256" key="16">
    <source>
        <dbReference type="ARBA" id="ARBA00023180"/>
    </source>
</evidence>
<gene>
    <name evidence="20" type="ORF">JOB18_047482</name>
</gene>
<keyword evidence="12 18" id="KW-1133">Transmembrane helix</keyword>
<dbReference type="CDD" id="cd23438">
    <property type="entry name" value="beta-trefoil_Ricin_GALNT8-like"/>
    <property type="match status" value="1"/>
</dbReference>
<dbReference type="GO" id="GO:0006493">
    <property type="term" value="P:protein O-linked glycosylation"/>
    <property type="evidence" value="ECO:0007669"/>
    <property type="project" value="TreeGrafter"/>
</dbReference>
<evidence type="ECO:0000313" key="21">
    <source>
        <dbReference type="Proteomes" id="UP000693946"/>
    </source>
</evidence>